<sequence length="101" mass="10867">MTLMIYLSLVLTVPISVSVATNIFATHQCFEGTSKICIRRTCIAALSKAAVKPLCPGINAISIVMIGMHTTCLHDTHDRATCKAVIIYTINNASAINTQCK</sequence>
<protein>
    <submittedName>
        <fullName evidence="2">Putative secreted protein</fullName>
    </submittedName>
</protein>
<proteinExistence type="predicted"/>
<feature type="chain" id="PRO_5026772566" evidence="1">
    <location>
        <begin position="21"/>
        <end position="101"/>
    </location>
</feature>
<accession>A0A6M2DYG7</accession>
<organism evidence="2">
    <name type="scientific">Xenopsylla cheopis</name>
    <name type="common">Oriental rat flea</name>
    <name type="synonym">Pulex cheopis</name>
    <dbReference type="NCBI Taxonomy" id="163159"/>
    <lineage>
        <taxon>Eukaryota</taxon>
        <taxon>Metazoa</taxon>
        <taxon>Ecdysozoa</taxon>
        <taxon>Arthropoda</taxon>
        <taxon>Hexapoda</taxon>
        <taxon>Insecta</taxon>
        <taxon>Pterygota</taxon>
        <taxon>Neoptera</taxon>
        <taxon>Endopterygota</taxon>
        <taxon>Siphonaptera</taxon>
        <taxon>Pulicidae</taxon>
        <taxon>Xenopsyllinae</taxon>
        <taxon>Xenopsylla</taxon>
    </lineage>
</organism>
<keyword evidence="1" id="KW-0732">Signal</keyword>
<feature type="signal peptide" evidence="1">
    <location>
        <begin position="1"/>
        <end position="20"/>
    </location>
</feature>
<dbReference type="EMBL" id="GIIL01007546">
    <property type="protein sequence ID" value="NOV51272.1"/>
    <property type="molecule type" value="Transcribed_RNA"/>
</dbReference>
<dbReference type="AlphaFoldDB" id="A0A6M2DYG7"/>
<evidence type="ECO:0000256" key="1">
    <source>
        <dbReference type="SAM" id="SignalP"/>
    </source>
</evidence>
<evidence type="ECO:0000313" key="2">
    <source>
        <dbReference type="EMBL" id="NOV51272.1"/>
    </source>
</evidence>
<reference evidence="2" key="1">
    <citation type="submission" date="2020-03" db="EMBL/GenBank/DDBJ databases">
        <title>Transcriptomic Profiling of the Digestive Tract of the Rat Flea, Xenopsylla cheopis, Following Blood Feeding and Infection with Yersinia pestis.</title>
        <authorList>
            <person name="Bland D.M."/>
            <person name="Martens C.A."/>
            <person name="Virtaneva K."/>
            <person name="Kanakabandi K."/>
            <person name="Long D."/>
            <person name="Rosenke R."/>
            <person name="Saturday G.A."/>
            <person name="Hoyt F.H."/>
            <person name="Bruno D.P."/>
            <person name="Ribeiro J.M.C."/>
            <person name="Hinnebusch J."/>
        </authorList>
    </citation>
    <scope>NUCLEOTIDE SEQUENCE</scope>
</reference>
<name>A0A6M2DYG7_XENCH</name>